<protein>
    <submittedName>
        <fullName evidence="2">Uncharacterized protein</fullName>
    </submittedName>
</protein>
<keyword evidence="1" id="KW-0472">Membrane</keyword>
<evidence type="ECO:0000256" key="1">
    <source>
        <dbReference type="SAM" id="Phobius"/>
    </source>
</evidence>
<keyword evidence="1" id="KW-1133">Transmembrane helix</keyword>
<proteinExistence type="predicted"/>
<evidence type="ECO:0000313" key="2">
    <source>
        <dbReference type="EMBL" id="MBV3409515.1"/>
    </source>
</evidence>
<organism evidence="2 3">
    <name type="scientific">Segatella copri</name>
    <dbReference type="NCBI Taxonomy" id="165179"/>
    <lineage>
        <taxon>Bacteria</taxon>
        <taxon>Pseudomonadati</taxon>
        <taxon>Bacteroidota</taxon>
        <taxon>Bacteroidia</taxon>
        <taxon>Bacteroidales</taxon>
        <taxon>Prevotellaceae</taxon>
        <taxon>Segatella</taxon>
    </lineage>
</organism>
<dbReference type="EMBL" id="JAHOEP010000061">
    <property type="protein sequence ID" value="MBV3409515.1"/>
    <property type="molecule type" value="Genomic_DNA"/>
</dbReference>
<feature type="transmembrane region" description="Helical" evidence="1">
    <location>
        <begin position="15"/>
        <end position="39"/>
    </location>
</feature>
<comment type="caution">
    <text evidence="2">The sequence shown here is derived from an EMBL/GenBank/DDBJ whole genome shotgun (WGS) entry which is preliminary data.</text>
</comment>
<dbReference type="Proteomes" id="UP001196316">
    <property type="component" value="Unassembled WGS sequence"/>
</dbReference>
<reference evidence="2" key="1">
    <citation type="submission" date="2021-06" db="EMBL/GenBank/DDBJ databases">
        <title>Collection of gut derived symbiotic bacterial strains cultured from healthy donors.</title>
        <authorList>
            <person name="Lin H."/>
            <person name="Littmann E."/>
            <person name="Pamer E.G."/>
        </authorList>
    </citation>
    <scope>NUCLEOTIDE SEQUENCE</scope>
    <source>
        <strain evidence="2">MSK.21.60</strain>
    </source>
</reference>
<accession>A0AAW4NDK3</accession>
<gene>
    <name evidence="2" type="ORF">KSW80_14120</name>
</gene>
<name>A0AAW4NDK3_9BACT</name>
<keyword evidence="1" id="KW-0812">Transmembrane</keyword>
<dbReference type="RefSeq" id="WP_217327143.1">
    <property type="nucleotide sequence ID" value="NZ_JAHOEK010000061.1"/>
</dbReference>
<dbReference type="AlphaFoldDB" id="A0AAW4NDK3"/>
<sequence length="172" mass="20338">MVAEVTYKGLMPSDWIALTSILVDVLAMLISAFVAVWIVRKIQYQLDTEQKLRDYFLSEMLSIRNGYRKILDDIFRHDMRPRDFTQRMSSLNIMSADIMEHMKAKYNIDDTQLVRFQVELNIFVSEEPVFMEAYRNNDVLIFSPTFEMNLSQFEGRSNTIFNDIFVSIYKMV</sequence>
<evidence type="ECO:0000313" key="3">
    <source>
        <dbReference type="Proteomes" id="UP001196316"/>
    </source>
</evidence>